<organism evidence="2 3">
    <name type="scientific">Rhodocytophaga rosea</name>
    <dbReference type="NCBI Taxonomy" id="2704465"/>
    <lineage>
        <taxon>Bacteria</taxon>
        <taxon>Pseudomonadati</taxon>
        <taxon>Bacteroidota</taxon>
        <taxon>Cytophagia</taxon>
        <taxon>Cytophagales</taxon>
        <taxon>Rhodocytophagaceae</taxon>
        <taxon>Rhodocytophaga</taxon>
    </lineage>
</organism>
<reference evidence="2 3" key="1">
    <citation type="submission" date="2020-01" db="EMBL/GenBank/DDBJ databases">
        <authorList>
            <person name="Kim M.K."/>
        </authorList>
    </citation>
    <scope>NUCLEOTIDE SEQUENCE [LARGE SCALE GENOMIC DNA]</scope>
    <source>
        <strain evidence="2 3">172606-1</strain>
    </source>
</reference>
<proteinExistence type="predicted"/>
<evidence type="ECO:0000313" key="2">
    <source>
        <dbReference type="EMBL" id="QHT71825.1"/>
    </source>
</evidence>
<dbReference type="Proteomes" id="UP000480178">
    <property type="component" value="Chromosome"/>
</dbReference>
<dbReference type="KEGG" id="rhoz:GXP67_36765"/>
<evidence type="ECO:0000313" key="3">
    <source>
        <dbReference type="Proteomes" id="UP000480178"/>
    </source>
</evidence>
<evidence type="ECO:0000259" key="1">
    <source>
        <dbReference type="Pfam" id="PF13204"/>
    </source>
</evidence>
<gene>
    <name evidence="2" type="ORF">GXP67_36765</name>
</gene>
<dbReference type="InterPro" id="IPR025277">
    <property type="entry name" value="Apiosidase-like_cat_dom"/>
</dbReference>
<accession>A0A6C0GUE4</accession>
<name>A0A6C0GUE4_9BACT</name>
<dbReference type="Pfam" id="PF13204">
    <property type="entry name" value="Apiosidase"/>
    <property type="match status" value="1"/>
</dbReference>
<protein>
    <submittedName>
        <fullName evidence="2">DUF4038 domain-containing protein</fullName>
    </submittedName>
</protein>
<dbReference type="AlphaFoldDB" id="A0A6C0GUE4"/>
<dbReference type="EMBL" id="CP048222">
    <property type="protein sequence ID" value="QHT71825.1"/>
    <property type="molecule type" value="Genomic_DNA"/>
</dbReference>
<sequence>MRKQLYRSVFAGAFGVAYGHHAVWQFFNERVEALNFAERGWINALDRPGLIRSDT</sequence>
<feature type="domain" description="Apiosidase-like catalytic" evidence="1">
    <location>
        <begin position="1"/>
        <end position="49"/>
    </location>
</feature>
<keyword evidence="3" id="KW-1185">Reference proteome</keyword>